<sequence>MKKSNDIAGISEFTVSHRLRVIQELLKIRSVAAFANEIGVDTSVLNNIMSPYGRMGKPSFDTLQKIAAKYPRVNMDWLITGKGEPLRPFGATGTLRSVTENTESENLNKLLKYEPGSAPVQQLMNVPAVLSELRVCQAEKDNLQRILALKDEIIEMLRKQNTD</sequence>
<evidence type="ECO:0000313" key="2">
    <source>
        <dbReference type="Proteomes" id="UP001596161"/>
    </source>
</evidence>
<comment type="caution">
    <text evidence="1">The sequence shown here is derived from an EMBL/GenBank/DDBJ whole genome shotgun (WGS) entry which is preliminary data.</text>
</comment>
<gene>
    <name evidence="1" type="ORF">ACFPIB_13630</name>
</gene>
<keyword evidence="2" id="KW-1185">Reference proteome</keyword>
<dbReference type="CDD" id="cd00093">
    <property type="entry name" value="HTH_XRE"/>
    <property type="match status" value="1"/>
</dbReference>
<dbReference type="Gene3D" id="1.10.260.40">
    <property type="entry name" value="lambda repressor-like DNA-binding domains"/>
    <property type="match status" value="1"/>
</dbReference>
<dbReference type="RefSeq" id="WP_378018015.1">
    <property type="nucleotide sequence ID" value="NZ_JBHSKT010000008.1"/>
</dbReference>
<dbReference type="InterPro" id="IPR001387">
    <property type="entry name" value="Cro/C1-type_HTH"/>
</dbReference>
<accession>A0ABW0EFG6</accession>
<protein>
    <submittedName>
        <fullName evidence="1">Helix-turn-helix domain-containing protein</fullName>
    </submittedName>
</protein>
<organism evidence="1 2">
    <name type="scientific">Adhaeribacter terreus</name>
    <dbReference type="NCBI Taxonomy" id="529703"/>
    <lineage>
        <taxon>Bacteria</taxon>
        <taxon>Pseudomonadati</taxon>
        <taxon>Bacteroidota</taxon>
        <taxon>Cytophagia</taxon>
        <taxon>Cytophagales</taxon>
        <taxon>Hymenobacteraceae</taxon>
        <taxon>Adhaeribacter</taxon>
    </lineage>
</organism>
<proteinExistence type="predicted"/>
<reference evidence="2" key="1">
    <citation type="journal article" date="2019" name="Int. J. Syst. Evol. Microbiol.">
        <title>The Global Catalogue of Microorganisms (GCM) 10K type strain sequencing project: providing services to taxonomists for standard genome sequencing and annotation.</title>
        <authorList>
            <consortium name="The Broad Institute Genomics Platform"/>
            <consortium name="The Broad Institute Genome Sequencing Center for Infectious Disease"/>
            <person name="Wu L."/>
            <person name="Ma J."/>
        </authorList>
    </citation>
    <scope>NUCLEOTIDE SEQUENCE [LARGE SCALE GENOMIC DNA]</scope>
    <source>
        <strain evidence="2">KACC 12602</strain>
    </source>
</reference>
<dbReference type="InterPro" id="IPR010982">
    <property type="entry name" value="Lambda_DNA-bd_dom_sf"/>
</dbReference>
<dbReference type="Proteomes" id="UP001596161">
    <property type="component" value="Unassembled WGS sequence"/>
</dbReference>
<name>A0ABW0EFG6_9BACT</name>
<dbReference type="EMBL" id="JBHSKT010000008">
    <property type="protein sequence ID" value="MFC5271654.1"/>
    <property type="molecule type" value="Genomic_DNA"/>
</dbReference>
<evidence type="ECO:0000313" key="1">
    <source>
        <dbReference type="EMBL" id="MFC5271654.1"/>
    </source>
</evidence>